<protein>
    <submittedName>
        <fullName evidence="2">Uncharacterized protein</fullName>
    </submittedName>
</protein>
<dbReference type="Proteomes" id="UP001055247">
    <property type="component" value="Unassembled WGS sequence"/>
</dbReference>
<evidence type="ECO:0000313" key="3">
    <source>
        <dbReference type="Proteomes" id="UP001055247"/>
    </source>
</evidence>
<feature type="region of interest" description="Disordered" evidence="1">
    <location>
        <begin position="1"/>
        <end position="21"/>
    </location>
</feature>
<dbReference type="RefSeq" id="WP_238229508.1">
    <property type="nucleotide sequence ID" value="NZ_BPQO01000002.1"/>
</dbReference>
<evidence type="ECO:0000313" key="2">
    <source>
        <dbReference type="EMBL" id="GJD87256.1"/>
    </source>
</evidence>
<proteinExistence type="predicted"/>
<sequence>MQPSPATATTAQRGNPDGVRARATDHAVRRYAERALGVVVDGDDAEAVKALQARRVNVAAIRRRLSIVGGLGVANGACAVIEGQTGLKLVIADGAVVTVLARKLRADLLPTGPSTPVPPRRQRTCLDAEYQA</sequence>
<accession>A0AAV4ZGM4</accession>
<keyword evidence="3" id="KW-1185">Reference proteome</keyword>
<gene>
    <name evidence="2" type="ORF">BHAOGJBA_0756</name>
</gene>
<dbReference type="AlphaFoldDB" id="A0AAV4ZGM4"/>
<organism evidence="2 3">
    <name type="scientific">Methylobacterium hispanicum</name>
    <dbReference type="NCBI Taxonomy" id="270350"/>
    <lineage>
        <taxon>Bacteria</taxon>
        <taxon>Pseudomonadati</taxon>
        <taxon>Pseudomonadota</taxon>
        <taxon>Alphaproteobacteria</taxon>
        <taxon>Hyphomicrobiales</taxon>
        <taxon>Methylobacteriaceae</taxon>
        <taxon>Methylobacterium</taxon>
    </lineage>
</organism>
<reference evidence="2" key="2">
    <citation type="submission" date="2021-08" db="EMBL/GenBank/DDBJ databases">
        <authorList>
            <person name="Tani A."/>
            <person name="Ola A."/>
            <person name="Ogura Y."/>
            <person name="Katsura K."/>
            <person name="Hayashi T."/>
        </authorList>
    </citation>
    <scope>NUCLEOTIDE SEQUENCE</scope>
    <source>
        <strain evidence="2">DSM 16372</strain>
    </source>
</reference>
<name>A0AAV4ZGM4_9HYPH</name>
<comment type="caution">
    <text evidence="2">The sequence shown here is derived from an EMBL/GenBank/DDBJ whole genome shotgun (WGS) entry which is preliminary data.</text>
</comment>
<reference evidence="2" key="1">
    <citation type="journal article" date="2016" name="Front. Microbiol.">
        <title>Genome Sequence of the Piezophilic, Mesophilic Sulfate-Reducing Bacterium Desulfovibrio indicus J2T.</title>
        <authorList>
            <person name="Cao J."/>
            <person name="Maignien L."/>
            <person name="Shao Z."/>
            <person name="Alain K."/>
            <person name="Jebbar M."/>
        </authorList>
    </citation>
    <scope>NUCLEOTIDE SEQUENCE</scope>
    <source>
        <strain evidence="2">DSM 16372</strain>
    </source>
</reference>
<feature type="compositionally biased region" description="Polar residues" evidence="1">
    <location>
        <begin position="1"/>
        <end position="13"/>
    </location>
</feature>
<dbReference type="EMBL" id="BPQO01000002">
    <property type="protein sequence ID" value="GJD87256.1"/>
    <property type="molecule type" value="Genomic_DNA"/>
</dbReference>
<evidence type="ECO:0000256" key="1">
    <source>
        <dbReference type="SAM" id="MobiDB-lite"/>
    </source>
</evidence>